<evidence type="ECO:0000256" key="6">
    <source>
        <dbReference type="ARBA" id="ARBA00022989"/>
    </source>
</evidence>
<feature type="transmembrane region" description="Helical" evidence="8">
    <location>
        <begin position="298"/>
        <end position="320"/>
    </location>
</feature>
<reference evidence="10 11" key="1">
    <citation type="submission" date="2019-06" db="EMBL/GenBank/DDBJ databases">
        <title>Rhizobium sp. CL12 isolated from roots of soybean.</title>
        <authorList>
            <person name="Wang C."/>
        </authorList>
    </citation>
    <scope>NUCLEOTIDE SEQUENCE [LARGE SCALE GENOMIC DNA]</scope>
    <source>
        <strain evidence="10 11">CL12</strain>
    </source>
</reference>
<dbReference type="PANTHER" id="PTHR33908">
    <property type="entry name" value="MANNOSYLTRANSFERASE YKCB-RELATED"/>
    <property type="match status" value="1"/>
</dbReference>
<keyword evidence="2" id="KW-1003">Cell membrane</keyword>
<dbReference type="InterPro" id="IPR038731">
    <property type="entry name" value="RgtA/B/C-like"/>
</dbReference>
<evidence type="ECO:0000256" key="5">
    <source>
        <dbReference type="ARBA" id="ARBA00022692"/>
    </source>
</evidence>
<evidence type="ECO:0000256" key="8">
    <source>
        <dbReference type="SAM" id="Phobius"/>
    </source>
</evidence>
<sequence length="491" mass="52567">MMEVAEERGKLVGDDLSPHPRSFYLILAAFFILAALARVLRTGTLETDEMQQVLHYLSLEWGYGSQPPLYEWLQAAVFSITGPSVAGLSVLKYGLLFLSTLLIAAAVSLPTGDRLPGFLGAFSLFSMPTFFLMSQRDLTHTVAAIACVALFFWSLFTAVKNPTVPRYMIVGVAIGLGAISKYNFVVIPAAALLVLLAMNAFRSRVLDWRIVATVAVAAAIALPHALWLLQNLDSASAQTLNEMEIRQDVGRFWGFVATSASFATAVLKASLPIFGFFFVLFARDVRTIVRASNPSTQLVGWTFVVSLVLVYLTVVAIGATEVRQKWLAIYFVALPLYLTLKIAAAGIDVRPRLKAAAVISGTLFLGVSAMLVGKDLVAPALGWSDKPEMPYAGFAAALEKEVGGAPAVIVTPERALAANLLLQFPAAEIIAQESGPLAPLAAPAVFVATSDKASANLSGLRSDAATAPLQAIEIPDGPSTATRHVFYYSRL</sequence>
<evidence type="ECO:0000259" key="9">
    <source>
        <dbReference type="Pfam" id="PF13231"/>
    </source>
</evidence>
<dbReference type="AlphaFoldDB" id="A0A504U637"/>
<feature type="transmembrane region" description="Helical" evidence="8">
    <location>
        <begin position="210"/>
        <end position="232"/>
    </location>
</feature>
<feature type="transmembrane region" description="Helical" evidence="8">
    <location>
        <begin position="168"/>
        <end position="198"/>
    </location>
</feature>
<evidence type="ECO:0000313" key="10">
    <source>
        <dbReference type="EMBL" id="TPP10494.1"/>
    </source>
</evidence>
<dbReference type="InterPro" id="IPR050297">
    <property type="entry name" value="LipidA_mod_glycosyltrf_83"/>
</dbReference>
<comment type="subcellular location">
    <subcellularLocation>
        <location evidence="1">Cell membrane</location>
        <topology evidence="1">Multi-pass membrane protein</topology>
    </subcellularLocation>
</comment>
<accession>A0A504U637</accession>
<dbReference type="PANTHER" id="PTHR33908:SF11">
    <property type="entry name" value="MEMBRANE PROTEIN"/>
    <property type="match status" value="1"/>
</dbReference>
<feature type="transmembrane region" description="Helical" evidence="8">
    <location>
        <begin position="115"/>
        <end position="133"/>
    </location>
</feature>
<evidence type="ECO:0000313" key="11">
    <source>
        <dbReference type="Proteomes" id="UP000316429"/>
    </source>
</evidence>
<dbReference type="RefSeq" id="WP_140826839.1">
    <property type="nucleotide sequence ID" value="NZ_VFYP01000001.1"/>
</dbReference>
<comment type="caution">
    <text evidence="10">The sequence shown here is derived from an EMBL/GenBank/DDBJ whole genome shotgun (WGS) entry which is preliminary data.</text>
</comment>
<keyword evidence="6 8" id="KW-1133">Transmembrane helix</keyword>
<keyword evidence="3" id="KW-0328">Glycosyltransferase</keyword>
<proteinExistence type="predicted"/>
<protein>
    <submittedName>
        <fullName evidence="10">Glycosyltransferase family 39 protein</fullName>
    </submittedName>
</protein>
<feature type="transmembrane region" description="Helical" evidence="8">
    <location>
        <begin position="138"/>
        <end position="156"/>
    </location>
</feature>
<feature type="transmembrane region" description="Helical" evidence="8">
    <location>
        <begin position="22"/>
        <end position="40"/>
    </location>
</feature>
<dbReference type="GO" id="GO:0009103">
    <property type="term" value="P:lipopolysaccharide biosynthetic process"/>
    <property type="evidence" value="ECO:0007669"/>
    <property type="project" value="UniProtKB-ARBA"/>
</dbReference>
<gene>
    <name evidence="10" type="ORF">FJQ55_06500</name>
</gene>
<evidence type="ECO:0000256" key="1">
    <source>
        <dbReference type="ARBA" id="ARBA00004651"/>
    </source>
</evidence>
<evidence type="ECO:0000256" key="7">
    <source>
        <dbReference type="ARBA" id="ARBA00023136"/>
    </source>
</evidence>
<dbReference type="Proteomes" id="UP000316429">
    <property type="component" value="Unassembled WGS sequence"/>
</dbReference>
<evidence type="ECO:0000256" key="2">
    <source>
        <dbReference type="ARBA" id="ARBA00022475"/>
    </source>
</evidence>
<keyword evidence="7 8" id="KW-0472">Membrane</keyword>
<evidence type="ECO:0000256" key="3">
    <source>
        <dbReference type="ARBA" id="ARBA00022676"/>
    </source>
</evidence>
<dbReference type="Pfam" id="PF13231">
    <property type="entry name" value="PMT_2"/>
    <property type="match status" value="1"/>
</dbReference>
<dbReference type="GO" id="GO:0016763">
    <property type="term" value="F:pentosyltransferase activity"/>
    <property type="evidence" value="ECO:0007669"/>
    <property type="project" value="TreeGrafter"/>
</dbReference>
<feature type="domain" description="Glycosyltransferase RgtA/B/C/D-like" evidence="9">
    <location>
        <begin position="66"/>
        <end position="227"/>
    </location>
</feature>
<keyword evidence="5 8" id="KW-0812">Transmembrane</keyword>
<feature type="transmembrane region" description="Helical" evidence="8">
    <location>
        <begin position="355"/>
        <end position="373"/>
    </location>
</feature>
<dbReference type="GO" id="GO:0005886">
    <property type="term" value="C:plasma membrane"/>
    <property type="evidence" value="ECO:0007669"/>
    <property type="project" value="UniProtKB-SubCell"/>
</dbReference>
<dbReference type="EMBL" id="VFYP01000001">
    <property type="protein sequence ID" value="TPP10494.1"/>
    <property type="molecule type" value="Genomic_DNA"/>
</dbReference>
<feature type="transmembrane region" description="Helical" evidence="8">
    <location>
        <begin position="90"/>
        <end position="109"/>
    </location>
</feature>
<keyword evidence="4 10" id="KW-0808">Transferase</keyword>
<keyword evidence="11" id="KW-1185">Reference proteome</keyword>
<organism evidence="10 11">
    <name type="scientific">Rhizobium glycinendophyticum</name>
    <dbReference type="NCBI Taxonomy" id="2589807"/>
    <lineage>
        <taxon>Bacteria</taxon>
        <taxon>Pseudomonadati</taxon>
        <taxon>Pseudomonadota</taxon>
        <taxon>Alphaproteobacteria</taxon>
        <taxon>Hyphomicrobiales</taxon>
        <taxon>Rhizobiaceae</taxon>
        <taxon>Rhizobium/Agrobacterium group</taxon>
        <taxon>Rhizobium</taxon>
    </lineage>
</organism>
<name>A0A504U637_9HYPH</name>
<feature type="transmembrane region" description="Helical" evidence="8">
    <location>
        <begin position="326"/>
        <end position="343"/>
    </location>
</feature>
<feature type="transmembrane region" description="Helical" evidence="8">
    <location>
        <begin position="252"/>
        <end position="282"/>
    </location>
</feature>
<evidence type="ECO:0000256" key="4">
    <source>
        <dbReference type="ARBA" id="ARBA00022679"/>
    </source>
</evidence>